<dbReference type="PANTHER" id="PTHR23501:SF174">
    <property type="entry name" value="MULTIDRUG EXPORT PROTEIN EMRB-RELATED"/>
    <property type="match status" value="1"/>
</dbReference>
<dbReference type="InterPro" id="IPR036259">
    <property type="entry name" value="MFS_trans_sf"/>
</dbReference>
<organism evidence="10 11">
    <name type="scientific">Sphingomonas abietis</name>
    <dbReference type="NCBI Taxonomy" id="3012344"/>
    <lineage>
        <taxon>Bacteria</taxon>
        <taxon>Pseudomonadati</taxon>
        <taxon>Pseudomonadota</taxon>
        <taxon>Alphaproteobacteria</taxon>
        <taxon>Sphingomonadales</taxon>
        <taxon>Sphingomonadaceae</taxon>
        <taxon>Sphingomonas</taxon>
    </lineage>
</organism>
<feature type="transmembrane region" description="Helical" evidence="8">
    <location>
        <begin position="74"/>
        <end position="93"/>
    </location>
</feature>
<dbReference type="InterPro" id="IPR005829">
    <property type="entry name" value="Sugar_transporter_CS"/>
</dbReference>
<dbReference type="InterPro" id="IPR020846">
    <property type="entry name" value="MFS_dom"/>
</dbReference>
<keyword evidence="4 8" id="KW-0812">Transmembrane</keyword>
<dbReference type="Gene3D" id="1.20.1720.10">
    <property type="entry name" value="Multidrug resistance protein D"/>
    <property type="match status" value="1"/>
</dbReference>
<evidence type="ECO:0000256" key="6">
    <source>
        <dbReference type="ARBA" id="ARBA00023136"/>
    </source>
</evidence>
<evidence type="ECO:0000256" key="7">
    <source>
        <dbReference type="SAM" id="MobiDB-lite"/>
    </source>
</evidence>
<dbReference type="EMBL" id="CP115174">
    <property type="protein sequence ID" value="WBO21370.1"/>
    <property type="molecule type" value="Genomic_DNA"/>
</dbReference>
<evidence type="ECO:0000256" key="1">
    <source>
        <dbReference type="ARBA" id="ARBA00004651"/>
    </source>
</evidence>
<dbReference type="Proteomes" id="UP001210865">
    <property type="component" value="Chromosome"/>
</dbReference>
<dbReference type="PROSITE" id="PS50850">
    <property type="entry name" value="MFS"/>
    <property type="match status" value="1"/>
</dbReference>
<dbReference type="InterPro" id="IPR004638">
    <property type="entry name" value="EmrB-like"/>
</dbReference>
<evidence type="ECO:0000256" key="2">
    <source>
        <dbReference type="ARBA" id="ARBA00022448"/>
    </source>
</evidence>
<keyword evidence="6 8" id="KW-0472">Membrane</keyword>
<feature type="transmembrane region" description="Helical" evidence="8">
    <location>
        <begin position="34"/>
        <end position="54"/>
    </location>
</feature>
<dbReference type="InterPro" id="IPR011701">
    <property type="entry name" value="MFS"/>
</dbReference>
<feature type="transmembrane region" description="Helical" evidence="8">
    <location>
        <begin position="102"/>
        <end position="125"/>
    </location>
</feature>
<proteinExistence type="predicted"/>
<evidence type="ECO:0000313" key="11">
    <source>
        <dbReference type="Proteomes" id="UP001210865"/>
    </source>
</evidence>
<sequence>MAAAKGAKGGAKGGADPDAGWSDERSAARGRNPWLIVIVISLATFMEVLDTAIANVSLTHIAGSLAVSLDEVTWVLTSYLVANAVIVPISGWLSDVLGRKRFYMISVFLFTVSSLMCGLAPSLSFLILSRIFQGLGGGGLATSEQSFLADTFPPSKRGMAFAAYGVVVIVAPVIGPSLGGYITDNISWHWIFLINVPVGIISLILVHFLVDEPEALERDRRKKLKKGLKVDGVGFALVALGLGCLEVTLDRGQRDDWFGSGFITAMAITAVLSLILLVVWELNRKDPIVNIRLLGNRNFGVCVLMMLTVGVILFGSTQLIPQMLQEVFGYTATDAGLALTTGGLAALVAMPFTGLLTGRVQTRILLGGAFTVQALALGHLSGMNADVSFNHIAIARVYQAMALPFLFVPINAQAYAGLDPKQFNQASALLNVARNLGGSIGISSAQALLEQREQFHQARIVEGLNPLNPSYIEGLKQIGGTLGGAVEDATTSQLAALYQMVTKQAAILSYIDVYHTLMIFVFCIAPLAILLRPVKGGAGGH</sequence>
<evidence type="ECO:0000259" key="9">
    <source>
        <dbReference type="PROSITE" id="PS50850"/>
    </source>
</evidence>
<dbReference type="Gene3D" id="1.20.1250.20">
    <property type="entry name" value="MFS general substrate transporter like domains"/>
    <property type="match status" value="1"/>
</dbReference>
<protein>
    <submittedName>
        <fullName evidence="10">DHA2 family efflux MFS transporter permease subunit</fullName>
    </submittedName>
</protein>
<dbReference type="PANTHER" id="PTHR23501">
    <property type="entry name" value="MAJOR FACILITATOR SUPERFAMILY"/>
    <property type="match status" value="1"/>
</dbReference>
<dbReference type="PROSITE" id="PS00216">
    <property type="entry name" value="SUGAR_TRANSPORT_1"/>
    <property type="match status" value="1"/>
</dbReference>
<feature type="transmembrane region" description="Helical" evidence="8">
    <location>
        <begin position="161"/>
        <end position="182"/>
    </location>
</feature>
<name>A0ABY7NIM0_9SPHN</name>
<dbReference type="Pfam" id="PF07690">
    <property type="entry name" value="MFS_1"/>
    <property type="match status" value="1"/>
</dbReference>
<dbReference type="RefSeq" id="WP_270076019.1">
    <property type="nucleotide sequence ID" value="NZ_CP115174.1"/>
</dbReference>
<dbReference type="PRINTS" id="PR01036">
    <property type="entry name" value="TCRTETB"/>
</dbReference>
<keyword evidence="2" id="KW-0813">Transport</keyword>
<gene>
    <name evidence="10" type="ORF">PBT88_14400</name>
</gene>
<dbReference type="SUPFAM" id="SSF103473">
    <property type="entry name" value="MFS general substrate transporter"/>
    <property type="match status" value="1"/>
</dbReference>
<feature type="transmembrane region" description="Helical" evidence="8">
    <location>
        <begin position="507"/>
        <end position="531"/>
    </location>
</feature>
<comment type="subcellular location">
    <subcellularLocation>
        <location evidence="1">Cell membrane</location>
        <topology evidence="1">Multi-pass membrane protein</topology>
    </subcellularLocation>
</comment>
<keyword evidence="11" id="KW-1185">Reference proteome</keyword>
<feature type="transmembrane region" description="Helical" evidence="8">
    <location>
        <begin position="188"/>
        <end position="210"/>
    </location>
</feature>
<feature type="transmembrane region" description="Helical" evidence="8">
    <location>
        <begin position="294"/>
        <end position="315"/>
    </location>
</feature>
<dbReference type="NCBIfam" id="TIGR00711">
    <property type="entry name" value="efflux_EmrB"/>
    <property type="match status" value="1"/>
</dbReference>
<reference evidence="10 11" key="1">
    <citation type="submission" date="2022-12" db="EMBL/GenBank/DDBJ databases">
        <title>Sphingomonas abieness sp. nov., an endophytic bacterium isolated from Abies koreana.</title>
        <authorList>
            <person name="Jiang L."/>
            <person name="Lee J."/>
        </authorList>
    </citation>
    <scope>NUCLEOTIDE SEQUENCE [LARGE SCALE GENOMIC DNA]</scope>
    <source>
        <strain evidence="11">PAMB 00755</strain>
    </source>
</reference>
<feature type="domain" description="Major facilitator superfamily (MFS) profile" evidence="9">
    <location>
        <begin position="36"/>
        <end position="517"/>
    </location>
</feature>
<dbReference type="CDD" id="cd17503">
    <property type="entry name" value="MFS_LmrB_MDR_like"/>
    <property type="match status" value="1"/>
</dbReference>
<accession>A0ABY7NIM0</accession>
<evidence type="ECO:0000256" key="8">
    <source>
        <dbReference type="SAM" id="Phobius"/>
    </source>
</evidence>
<evidence type="ECO:0000256" key="4">
    <source>
        <dbReference type="ARBA" id="ARBA00022692"/>
    </source>
</evidence>
<feature type="region of interest" description="Disordered" evidence="7">
    <location>
        <begin position="1"/>
        <end position="25"/>
    </location>
</feature>
<keyword evidence="5 8" id="KW-1133">Transmembrane helix</keyword>
<evidence type="ECO:0000256" key="3">
    <source>
        <dbReference type="ARBA" id="ARBA00022475"/>
    </source>
</evidence>
<feature type="transmembrane region" description="Helical" evidence="8">
    <location>
        <begin position="335"/>
        <end position="356"/>
    </location>
</feature>
<feature type="transmembrane region" description="Helical" evidence="8">
    <location>
        <begin position="261"/>
        <end position="282"/>
    </location>
</feature>
<evidence type="ECO:0000256" key="5">
    <source>
        <dbReference type="ARBA" id="ARBA00022989"/>
    </source>
</evidence>
<keyword evidence="3" id="KW-1003">Cell membrane</keyword>
<evidence type="ECO:0000313" key="10">
    <source>
        <dbReference type="EMBL" id="WBO21370.1"/>
    </source>
</evidence>